<dbReference type="PANTHER" id="PTHR30619:SF1">
    <property type="entry name" value="RECOMBINATION PROTEIN 2"/>
    <property type="match status" value="1"/>
</dbReference>
<evidence type="ECO:0008006" key="4">
    <source>
        <dbReference type="Google" id="ProtNLM"/>
    </source>
</evidence>
<feature type="region of interest" description="Disordered" evidence="1">
    <location>
        <begin position="329"/>
        <end position="357"/>
    </location>
</feature>
<feature type="compositionally biased region" description="Basic and acidic residues" evidence="1">
    <location>
        <begin position="339"/>
        <end position="357"/>
    </location>
</feature>
<name>A0A1S1HPX6_PROST</name>
<evidence type="ECO:0000313" key="2">
    <source>
        <dbReference type="EMBL" id="OHT23353.1"/>
    </source>
</evidence>
<dbReference type="Proteomes" id="UP000179588">
    <property type="component" value="Unassembled WGS sequence"/>
</dbReference>
<proteinExistence type="predicted"/>
<dbReference type="InterPro" id="IPR052159">
    <property type="entry name" value="Competence_DNA_uptake"/>
</dbReference>
<dbReference type="AlphaFoldDB" id="A0A1S1HPX6"/>
<evidence type="ECO:0000313" key="3">
    <source>
        <dbReference type="Proteomes" id="UP000179588"/>
    </source>
</evidence>
<dbReference type="EMBL" id="LVIE01000187">
    <property type="protein sequence ID" value="OHT23353.1"/>
    <property type="molecule type" value="Genomic_DNA"/>
</dbReference>
<dbReference type="SUPFAM" id="SSF56281">
    <property type="entry name" value="Metallo-hydrolase/oxidoreductase"/>
    <property type="match status" value="1"/>
</dbReference>
<comment type="caution">
    <text evidence="2">The sequence shown here is derived from an EMBL/GenBank/DDBJ whole genome shotgun (WGS) entry which is preliminary data.</text>
</comment>
<organism evidence="2 3">
    <name type="scientific">Providencia stuartii</name>
    <dbReference type="NCBI Taxonomy" id="588"/>
    <lineage>
        <taxon>Bacteria</taxon>
        <taxon>Pseudomonadati</taxon>
        <taxon>Pseudomonadota</taxon>
        <taxon>Gammaproteobacteria</taxon>
        <taxon>Enterobacterales</taxon>
        <taxon>Morganellaceae</taxon>
        <taxon>Providencia</taxon>
    </lineage>
</organism>
<gene>
    <name evidence="2" type="ORF">A3Q29_21150</name>
</gene>
<dbReference type="PANTHER" id="PTHR30619">
    <property type="entry name" value="DNA INTERNALIZATION/COMPETENCE PROTEIN COMEC/REC2"/>
    <property type="match status" value="1"/>
</dbReference>
<keyword evidence="3" id="KW-1185">Reference proteome</keyword>
<dbReference type="InterPro" id="IPR036866">
    <property type="entry name" value="RibonucZ/Hydroxyglut_hydro"/>
</dbReference>
<protein>
    <recommendedName>
        <fullName evidence="4">DNA internalization-related competence protein ComEC/Rec2</fullName>
    </recommendedName>
</protein>
<reference evidence="2 3" key="1">
    <citation type="submission" date="2016-03" db="EMBL/GenBank/DDBJ databases">
        <title>Genome sequence of Providencia stuartii strain, isolated from the salivary glands of larval Lucilia sericata.</title>
        <authorList>
            <person name="Yuan Y."/>
            <person name="Zhang Y."/>
            <person name="Fu S."/>
            <person name="Crippen T.L."/>
            <person name="Visi D."/>
            <person name="Benbow M.E."/>
            <person name="Allen M."/>
            <person name="Tomberlin J.K."/>
            <person name="Sze S.-H."/>
            <person name="Tarone A.M."/>
        </authorList>
    </citation>
    <scope>NUCLEOTIDE SEQUENCE [LARGE SCALE GENOMIC DNA]</scope>
    <source>
        <strain evidence="2 3">Crippen</strain>
    </source>
</reference>
<sequence>MSTYDLDFLAVGETTSGDAIFVRTKKDNNEVITLVDGGYAGEVDNIEAFMDKWYKKKVIDNMVLTHGDRDHLSGLVQILKDESIQVNTIWALFPWHYADDLINGNYFENRKSPKWLEDELKRQYDLLCEFEQLAINRGIKIKSPFQGQCIGEFKVLSPSKKFYLDNIASSHKTANENKERISGKALLKSTFSKVADMIERDWGYETFSSESTSSENNNSVIQYASIGGKKILLTGDAGVEALEEAIKYLQPQSLPIADIFQVPHHGSRRNLSSDTLDKIIGPKLATYSEAKNADKITAIISAGYKDPNHPRNAVLRALIHRGASVFGTRKGGYHKGHSSRNDWHPAKKYDYPKNTES</sequence>
<dbReference type="Gene3D" id="3.60.15.10">
    <property type="entry name" value="Ribonuclease Z/Hydroxyacylglutathione hydrolase-like"/>
    <property type="match status" value="1"/>
</dbReference>
<evidence type="ECO:0000256" key="1">
    <source>
        <dbReference type="SAM" id="MobiDB-lite"/>
    </source>
</evidence>
<accession>A0A1S1HPX6</accession>